<evidence type="ECO:0000313" key="5">
    <source>
        <dbReference type="EMBL" id="NNV22849.1"/>
    </source>
</evidence>
<protein>
    <submittedName>
        <fullName evidence="5">SDR family NAD(P)-dependent oxidoreductase</fullName>
    </submittedName>
</protein>
<comment type="similarity">
    <text evidence="1 3">Belongs to the short-chain dehydrogenases/reductases (SDR) family.</text>
</comment>
<dbReference type="InterPro" id="IPR002347">
    <property type="entry name" value="SDR_fam"/>
</dbReference>
<dbReference type="InterPro" id="IPR020904">
    <property type="entry name" value="Sc_DH/Rdtase_CS"/>
</dbReference>
<dbReference type="SUPFAM" id="SSF51735">
    <property type="entry name" value="NAD(P)-binding Rossmann-fold domains"/>
    <property type="match status" value="1"/>
</dbReference>
<feature type="domain" description="Ketoreductase" evidence="4">
    <location>
        <begin position="6"/>
        <end position="183"/>
    </location>
</feature>
<dbReference type="Gene3D" id="3.40.50.720">
    <property type="entry name" value="NAD(P)-binding Rossmann-like Domain"/>
    <property type="match status" value="1"/>
</dbReference>
<dbReference type="PROSITE" id="PS00061">
    <property type="entry name" value="ADH_SHORT"/>
    <property type="match status" value="1"/>
</dbReference>
<dbReference type="GO" id="GO:0016491">
    <property type="term" value="F:oxidoreductase activity"/>
    <property type="evidence" value="ECO:0007669"/>
    <property type="project" value="UniProtKB-KW"/>
</dbReference>
<dbReference type="InterPro" id="IPR036291">
    <property type="entry name" value="NAD(P)-bd_dom_sf"/>
</dbReference>
<dbReference type="GO" id="GO:0016020">
    <property type="term" value="C:membrane"/>
    <property type="evidence" value="ECO:0007669"/>
    <property type="project" value="TreeGrafter"/>
</dbReference>
<dbReference type="PANTHER" id="PTHR44196">
    <property type="entry name" value="DEHYDROGENASE/REDUCTASE SDR FAMILY MEMBER 7B"/>
    <property type="match status" value="1"/>
</dbReference>
<dbReference type="PRINTS" id="PR00081">
    <property type="entry name" value="GDHRDH"/>
</dbReference>
<proteinExistence type="inferred from homology"/>
<evidence type="ECO:0000313" key="6">
    <source>
        <dbReference type="Proteomes" id="UP000526233"/>
    </source>
</evidence>
<organism evidence="5 6">
    <name type="scientific">Brucella pseudogrignonensis</name>
    <dbReference type="NCBI Taxonomy" id="419475"/>
    <lineage>
        <taxon>Bacteria</taxon>
        <taxon>Pseudomonadati</taxon>
        <taxon>Pseudomonadota</taxon>
        <taxon>Alphaproteobacteria</taxon>
        <taxon>Hyphomicrobiales</taxon>
        <taxon>Brucellaceae</taxon>
        <taxon>Brucella/Ochrobactrum group</taxon>
        <taxon>Brucella</taxon>
    </lineage>
</organism>
<evidence type="ECO:0000256" key="3">
    <source>
        <dbReference type="RuleBase" id="RU000363"/>
    </source>
</evidence>
<sequence>MTTTPKKFLITGGAGGIGLALARALIAEGNAVIACGRDQGRLDAARTLVPELLTRQCDVSDRQDRTALVNWIAQEHPDLSALINNAAVQTKTDFSRPLDEAQVTAEMQINFLAPLMLSLELLPILKSQDAAMIINLSSGLAFCPVASLPVYSASKAALHSVTLSLRHQLASQAVRVIEIIAPPVDTSLGGHAALDAIAAGLPVLKPEEFAAEVVGALGKDQDEIAIGIAQASRQQGEALFALMNQA</sequence>
<reference evidence="5 6" key="1">
    <citation type="submission" date="2018-11" db="EMBL/GenBank/DDBJ databases">
        <title>Genome sequencing and analysis.</title>
        <authorList>
            <person name="Huang Y.-T."/>
        </authorList>
    </citation>
    <scope>NUCLEOTIDE SEQUENCE [LARGE SCALE GENOMIC DNA]</scope>
    <source>
        <strain evidence="5 6">SHIN</strain>
    </source>
</reference>
<dbReference type="Proteomes" id="UP000526233">
    <property type="component" value="Unassembled WGS sequence"/>
</dbReference>
<keyword evidence="2" id="KW-0560">Oxidoreductase</keyword>
<dbReference type="PRINTS" id="PR00080">
    <property type="entry name" value="SDRFAMILY"/>
</dbReference>
<dbReference type="SMART" id="SM00822">
    <property type="entry name" value="PKS_KR"/>
    <property type="match status" value="1"/>
</dbReference>
<accession>A0A7Y3T8D1</accession>
<dbReference type="RefSeq" id="WP_062425002.1">
    <property type="nucleotide sequence ID" value="NZ_PKQI01000003.1"/>
</dbReference>
<dbReference type="PANTHER" id="PTHR44196:SF1">
    <property type="entry name" value="DEHYDROGENASE_REDUCTASE SDR FAMILY MEMBER 7B"/>
    <property type="match status" value="1"/>
</dbReference>
<dbReference type="EMBL" id="PKQI01000003">
    <property type="protein sequence ID" value="NNV22849.1"/>
    <property type="molecule type" value="Genomic_DNA"/>
</dbReference>
<dbReference type="InterPro" id="IPR057326">
    <property type="entry name" value="KR_dom"/>
</dbReference>
<name>A0A7Y3T8D1_9HYPH</name>
<comment type="caution">
    <text evidence="5">The sequence shown here is derived from an EMBL/GenBank/DDBJ whole genome shotgun (WGS) entry which is preliminary data.</text>
</comment>
<dbReference type="AlphaFoldDB" id="A0A7Y3T8D1"/>
<gene>
    <name evidence="5" type="ORF">EHE22_20785</name>
</gene>
<evidence type="ECO:0000256" key="2">
    <source>
        <dbReference type="ARBA" id="ARBA00023002"/>
    </source>
</evidence>
<evidence type="ECO:0000256" key="1">
    <source>
        <dbReference type="ARBA" id="ARBA00006484"/>
    </source>
</evidence>
<dbReference type="Pfam" id="PF00106">
    <property type="entry name" value="adh_short"/>
    <property type="match status" value="1"/>
</dbReference>
<evidence type="ECO:0000259" key="4">
    <source>
        <dbReference type="SMART" id="SM00822"/>
    </source>
</evidence>